<dbReference type="PATRIC" id="fig|1121439.3.peg.395"/>
<dbReference type="EMBL" id="ATHI01000003">
    <property type="protein sequence ID" value="EPR35669.1"/>
    <property type="molecule type" value="Genomic_DNA"/>
</dbReference>
<dbReference type="eggNOG" id="COG0727">
    <property type="taxonomic scope" value="Bacteria"/>
</dbReference>
<dbReference type="AlphaFoldDB" id="S7UNT8"/>
<name>S7UNT8_9BACT</name>
<dbReference type="RefSeq" id="WP_020885896.1">
    <property type="nucleotide sequence ID" value="NZ_ATHI01000003.1"/>
</dbReference>
<dbReference type="OrthoDB" id="5430968at2"/>
<accession>S7UNT8</accession>
<evidence type="ECO:0000313" key="1">
    <source>
        <dbReference type="EMBL" id="EPR35669.1"/>
    </source>
</evidence>
<comment type="caution">
    <text evidence="1">The sequence shown here is derived from an EMBL/GenBank/DDBJ whole genome shotgun (WGS) entry which is preliminary data.</text>
</comment>
<gene>
    <name evidence="1" type="ORF">dsat_2010</name>
</gene>
<keyword evidence="2" id="KW-1185">Reference proteome</keyword>
<evidence type="ECO:0000313" key="2">
    <source>
        <dbReference type="Proteomes" id="UP000014975"/>
    </source>
</evidence>
<evidence type="ECO:0008006" key="3">
    <source>
        <dbReference type="Google" id="ProtNLM"/>
    </source>
</evidence>
<sequence length="194" mass="21574">MSRATVFRKLEALYRDMQTAYDEVSGAMGHTCDDCARNCCVSYFQHHTYVEWAFFWTGLKSLPQADREAVESAAATAVSQARAALAQGLEPRIMCPVNVDGRCSMYRHRLMICRLHGVPNVVRSPRGGAQTFPGCWLSQEITARIGGQIPHLDRTPFYVRLATLEREFLGSKTGKLPKVDATLAELIVAGEPRP</sequence>
<proteinExistence type="predicted"/>
<reference evidence="1 2" key="1">
    <citation type="journal article" date="2013" name="Genome Announc.">
        <title>Draft genome sequences for three mercury-methylating, sulfate-reducing bacteria.</title>
        <authorList>
            <person name="Brown S.D."/>
            <person name="Hurt R.A.Jr."/>
            <person name="Gilmour C.C."/>
            <person name="Elias D.A."/>
        </authorList>
    </citation>
    <scope>NUCLEOTIDE SEQUENCE [LARGE SCALE GENOMIC DNA]</scope>
    <source>
        <strain evidence="1 2">DSM 16529</strain>
    </source>
</reference>
<dbReference type="Proteomes" id="UP000014975">
    <property type="component" value="Unassembled WGS sequence"/>
</dbReference>
<protein>
    <recommendedName>
        <fullName evidence="3">Flagellin N-methylase</fullName>
    </recommendedName>
</protein>
<dbReference type="STRING" id="1121439.dsat_2010"/>
<organism evidence="1 2">
    <name type="scientific">Alkalidesulfovibrio alkalitolerans DSM 16529</name>
    <dbReference type="NCBI Taxonomy" id="1121439"/>
    <lineage>
        <taxon>Bacteria</taxon>
        <taxon>Pseudomonadati</taxon>
        <taxon>Thermodesulfobacteriota</taxon>
        <taxon>Desulfovibrionia</taxon>
        <taxon>Desulfovibrionales</taxon>
        <taxon>Desulfovibrionaceae</taxon>
        <taxon>Alkalidesulfovibrio</taxon>
    </lineage>
</organism>